<dbReference type="Proteomes" id="UP000248214">
    <property type="component" value="Unassembled WGS sequence"/>
</dbReference>
<dbReference type="SUPFAM" id="SSF116965">
    <property type="entry name" value="Hypothetical protein MPN330"/>
    <property type="match status" value="1"/>
</dbReference>
<dbReference type="AlphaFoldDB" id="A0A323TGR9"/>
<proteinExistence type="predicted"/>
<dbReference type="InterPro" id="IPR019734">
    <property type="entry name" value="TPR_rpt"/>
</dbReference>
<organism evidence="2 3">
    <name type="scientific">Salipaludibacillus keqinensis</name>
    <dbReference type="NCBI Taxonomy" id="2045207"/>
    <lineage>
        <taxon>Bacteria</taxon>
        <taxon>Bacillati</taxon>
        <taxon>Bacillota</taxon>
        <taxon>Bacilli</taxon>
        <taxon>Bacillales</taxon>
        <taxon>Bacillaceae</taxon>
    </lineage>
</organism>
<dbReference type="RefSeq" id="WP_110609702.1">
    <property type="nucleotide sequence ID" value="NZ_PDOD01000002.1"/>
</dbReference>
<gene>
    <name evidence="2" type="ORF">CR194_10960</name>
</gene>
<dbReference type="InterPro" id="IPR011990">
    <property type="entry name" value="TPR-like_helical_dom_sf"/>
</dbReference>
<keyword evidence="3" id="KW-1185">Reference proteome</keyword>
<dbReference type="Gene3D" id="1.25.40.10">
    <property type="entry name" value="Tetratricopeptide repeat domain"/>
    <property type="match status" value="1"/>
</dbReference>
<evidence type="ECO:0000313" key="2">
    <source>
        <dbReference type="EMBL" id="PYZ93670.1"/>
    </source>
</evidence>
<dbReference type="SUPFAM" id="SSF48452">
    <property type="entry name" value="TPR-like"/>
    <property type="match status" value="1"/>
</dbReference>
<feature type="repeat" description="TPR" evidence="1">
    <location>
        <begin position="19"/>
        <end position="52"/>
    </location>
</feature>
<dbReference type="OrthoDB" id="2364593at2"/>
<evidence type="ECO:0000256" key="1">
    <source>
        <dbReference type="PROSITE-ProRule" id="PRU00339"/>
    </source>
</evidence>
<evidence type="ECO:0000313" key="3">
    <source>
        <dbReference type="Proteomes" id="UP000248214"/>
    </source>
</evidence>
<protein>
    <submittedName>
        <fullName evidence="2">Uncharacterized protein</fullName>
    </submittedName>
</protein>
<keyword evidence="1" id="KW-0802">TPR repeat</keyword>
<reference evidence="2 3" key="1">
    <citation type="submission" date="2017-10" db="EMBL/GenBank/DDBJ databases">
        <title>Bacillus sp. nov., a halophilic bacterium isolated from a Keqin Lake.</title>
        <authorList>
            <person name="Wang H."/>
        </authorList>
    </citation>
    <scope>NUCLEOTIDE SEQUENCE [LARGE SCALE GENOMIC DNA]</scope>
    <source>
        <strain evidence="2 3">KQ-12</strain>
    </source>
</reference>
<dbReference type="PROSITE" id="PS50005">
    <property type="entry name" value="TPR"/>
    <property type="match status" value="1"/>
</dbReference>
<accession>A0A323TGR9</accession>
<sequence length="352" mass="40701">MGNETNGSDDNVILFPGLVAKLVEKGMSSLKEKKYYDALSYFRQSTELEPDHAQARYGMVITNIELHQLEEAKKHCESMLNEGIGDYYDVLQVYVSLLVQLGDYQEVVDILDAVIAENKLPAKMAESLYHLLEFSRHMTEGFEEVDEELDMMEKDSLEIVPSKEELIQTLKKGNPDQQWGAIQKLSHHDSQEVEEAYRIFLKGKENQPVLKSYILQTLKEMNVTGEFEVHKFGQQYSVRIEDLEDVFHKKFGTSVVRRLEQVLGQENPSLFEMVQQVWWHYLFAIYPKSPQPLHIEIWACALHHMGVALLEDEKSLNETIKKYEADEFEVKKAVDHLKESESFLFTMGSNLT</sequence>
<comment type="caution">
    <text evidence="2">The sequence shown here is derived from an EMBL/GenBank/DDBJ whole genome shotgun (WGS) entry which is preliminary data.</text>
</comment>
<dbReference type="Pfam" id="PF14559">
    <property type="entry name" value="TPR_19"/>
    <property type="match status" value="1"/>
</dbReference>
<name>A0A323TGR9_9BACI</name>
<dbReference type="EMBL" id="PDOD01000002">
    <property type="protein sequence ID" value="PYZ93670.1"/>
    <property type="molecule type" value="Genomic_DNA"/>
</dbReference>